<feature type="compositionally biased region" description="Polar residues" evidence="1">
    <location>
        <begin position="18"/>
        <end position="31"/>
    </location>
</feature>
<evidence type="ECO:0000313" key="2">
    <source>
        <dbReference type="EMBL" id="GFO44810.1"/>
    </source>
</evidence>
<evidence type="ECO:0000256" key="1">
    <source>
        <dbReference type="SAM" id="MobiDB-lite"/>
    </source>
</evidence>
<dbReference type="Proteomes" id="UP000735302">
    <property type="component" value="Unassembled WGS sequence"/>
</dbReference>
<comment type="caution">
    <text evidence="2">The sequence shown here is derived from an EMBL/GenBank/DDBJ whole genome shotgun (WGS) entry which is preliminary data.</text>
</comment>
<proteinExistence type="predicted"/>
<feature type="region of interest" description="Disordered" evidence="1">
    <location>
        <begin position="18"/>
        <end position="38"/>
    </location>
</feature>
<name>A0AAV4DLE8_9GAST</name>
<sequence>MWRHATVPVLYGAPQLRSWSSQPDASRSASGEVSRPSWPKRGVGGAVLLADYLQKTEGVPTVFQWIPSQVGVLGDEIANGLANEGRSMAQPRKPLTLSDAWSVLQRGTAKLWSAAQLSNDDQFPHFHEAHKAGDYLQGLSRKDAVQIFRTRAKHTLLLTKRLVCDYCLSFLRRTGRDDLACFIRMP</sequence>
<reference evidence="2 3" key="1">
    <citation type="journal article" date="2021" name="Elife">
        <title>Chloroplast acquisition without the gene transfer in kleptoplastic sea slugs, Plakobranchus ocellatus.</title>
        <authorList>
            <person name="Maeda T."/>
            <person name="Takahashi S."/>
            <person name="Yoshida T."/>
            <person name="Shimamura S."/>
            <person name="Takaki Y."/>
            <person name="Nagai Y."/>
            <person name="Toyoda A."/>
            <person name="Suzuki Y."/>
            <person name="Arimoto A."/>
            <person name="Ishii H."/>
            <person name="Satoh N."/>
            <person name="Nishiyama T."/>
            <person name="Hasebe M."/>
            <person name="Maruyama T."/>
            <person name="Minagawa J."/>
            <person name="Obokata J."/>
            <person name="Shigenobu S."/>
        </authorList>
    </citation>
    <scope>NUCLEOTIDE SEQUENCE [LARGE SCALE GENOMIC DNA]</scope>
</reference>
<protein>
    <submittedName>
        <fullName evidence="2">Uncharacterized protein</fullName>
    </submittedName>
</protein>
<gene>
    <name evidence="2" type="ORF">PoB_007131500</name>
</gene>
<dbReference type="AlphaFoldDB" id="A0AAV4DLE8"/>
<evidence type="ECO:0000313" key="3">
    <source>
        <dbReference type="Proteomes" id="UP000735302"/>
    </source>
</evidence>
<accession>A0AAV4DLE8</accession>
<keyword evidence="3" id="KW-1185">Reference proteome</keyword>
<dbReference type="EMBL" id="BLXT01007982">
    <property type="protein sequence ID" value="GFO44810.1"/>
    <property type="molecule type" value="Genomic_DNA"/>
</dbReference>
<organism evidence="2 3">
    <name type="scientific">Plakobranchus ocellatus</name>
    <dbReference type="NCBI Taxonomy" id="259542"/>
    <lineage>
        <taxon>Eukaryota</taxon>
        <taxon>Metazoa</taxon>
        <taxon>Spiralia</taxon>
        <taxon>Lophotrochozoa</taxon>
        <taxon>Mollusca</taxon>
        <taxon>Gastropoda</taxon>
        <taxon>Heterobranchia</taxon>
        <taxon>Euthyneura</taxon>
        <taxon>Panpulmonata</taxon>
        <taxon>Sacoglossa</taxon>
        <taxon>Placobranchoidea</taxon>
        <taxon>Plakobranchidae</taxon>
        <taxon>Plakobranchus</taxon>
    </lineage>
</organism>